<reference evidence="5 6" key="2">
    <citation type="submission" date="2023-06" db="EMBL/GenBank/DDBJ databases">
        <authorList>
            <person name="Zeman M."/>
            <person name="Kubasova T."/>
            <person name="Jahodarova E."/>
            <person name="Nykrynova M."/>
            <person name="Rychlik I."/>
        </authorList>
    </citation>
    <scope>NUCLEOTIDE SEQUENCE [LARGE SCALE GENOMIC DNA]</scope>
    <source>
        <strain evidence="5 6">154_Feed</strain>
    </source>
</reference>
<evidence type="ECO:0000259" key="4">
    <source>
        <dbReference type="Pfam" id="PF01420"/>
    </source>
</evidence>
<feature type="domain" description="Type I restriction modification DNA specificity" evidence="4">
    <location>
        <begin position="4"/>
        <end position="180"/>
    </location>
</feature>
<dbReference type="SUPFAM" id="SSF116734">
    <property type="entry name" value="DNA methylase specificity domain"/>
    <property type="match status" value="2"/>
</dbReference>
<reference evidence="6" key="1">
    <citation type="submission" date="2023-06" db="EMBL/GenBank/DDBJ databases">
        <title>Identification and characterization of horizontal gene transfer across gut microbiota members of farm animals based on homology search.</title>
        <authorList>
            <person name="Zeman M."/>
            <person name="Kubasova T."/>
            <person name="Jahodarova E."/>
            <person name="Nykrynova M."/>
            <person name="Rychlik I."/>
        </authorList>
    </citation>
    <scope>NUCLEOTIDE SEQUENCE [LARGE SCALE GENOMIC DNA]</scope>
    <source>
        <strain evidence="6">154_Feed</strain>
    </source>
</reference>
<dbReference type="EC" id="3.1.21.-" evidence="5"/>
<evidence type="ECO:0000313" key="6">
    <source>
        <dbReference type="Proteomes" id="UP001529421"/>
    </source>
</evidence>
<keyword evidence="2" id="KW-0680">Restriction system</keyword>
<dbReference type="InterPro" id="IPR000055">
    <property type="entry name" value="Restrct_endonuc_typeI_TRD"/>
</dbReference>
<dbReference type="PANTHER" id="PTHR30408:SF13">
    <property type="entry name" value="TYPE I RESTRICTION ENZYME HINDI SPECIFICITY SUBUNIT"/>
    <property type="match status" value="1"/>
</dbReference>
<keyword evidence="6" id="KW-1185">Reference proteome</keyword>
<organism evidence="5 6">
    <name type="scientific">Enorma phocaeensis</name>
    <dbReference type="NCBI Taxonomy" id="1871019"/>
    <lineage>
        <taxon>Bacteria</taxon>
        <taxon>Bacillati</taxon>
        <taxon>Actinomycetota</taxon>
        <taxon>Coriobacteriia</taxon>
        <taxon>Coriobacteriales</taxon>
        <taxon>Coriobacteriaceae</taxon>
        <taxon>Enorma</taxon>
    </lineage>
</organism>
<dbReference type="EMBL" id="JAUDDZ010000002">
    <property type="protein sequence ID" value="MDM8274344.1"/>
    <property type="molecule type" value="Genomic_DNA"/>
</dbReference>
<protein>
    <submittedName>
        <fullName evidence="5">Restriction endonuclease subunit S</fullName>
        <ecNumber evidence="5">3.1.21.-</ecNumber>
    </submittedName>
</protein>
<dbReference type="Gene3D" id="3.90.220.20">
    <property type="entry name" value="DNA methylase specificity domains"/>
    <property type="match status" value="2"/>
</dbReference>
<name>A0ABT7V784_9ACTN</name>
<dbReference type="InterPro" id="IPR044946">
    <property type="entry name" value="Restrct_endonuc_typeI_TRD_sf"/>
</dbReference>
<accession>A0ABT7V784</accession>
<gene>
    <name evidence="5" type="ORF">QUW28_02350</name>
</gene>
<dbReference type="PANTHER" id="PTHR30408">
    <property type="entry name" value="TYPE-1 RESTRICTION ENZYME ECOKI SPECIFICITY PROTEIN"/>
    <property type="match status" value="1"/>
</dbReference>
<evidence type="ECO:0000256" key="3">
    <source>
        <dbReference type="ARBA" id="ARBA00023125"/>
    </source>
</evidence>
<keyword evidence="5" id="KW-0540">Nuclease</keyword>
<dbReference type="Pfam" id="PF01420">
    <property type="entry name" value="Methylase_S"/>
    <property type="match status" value="1"/>
</dbReference>
<evidence type="ECO:0000256" key="1">
    <source>
        <dbReference type="ARBA" id="ARBA00010923"/>
    </source>
</evidence>
<dbReference type="InterPro" id="IPR052021">
    <property type="entry name" value="Type-I_RS_S_subunit"/>
</dbReference>
<keyword evidence="5" id="KW-0255">Endonuclease</keyword>
<keyword evidence="5" id="KW-0378">Hydrolase</keyword>
<dbReference type="GO" id="GO:0004519">
    <property type="term" value="F:endonuclease activity"/>
    <property type="evidence" value="ECO:0007669"/>
    <property type="project" value="UniProtKB-KW"/>
</dbReference>
<comment type="caution">
    <text evidence="5">The sequence shown here is derived from an EMBL/GenBank/DDBJ whole genome shotgun (WGS) entry which is preliminary data.</text>
</comment>
<dbReference type="Proteomes" id="UP001529421">
    <property type="component" value="Unassembled WGS sequence"/>
</dbReference>
<proteinExistence type="inferred from homology"/>
<evidence type="ECO:0000313" key="5">
    <source>
        <dbReference type="EMBL" id="MDM8274344.1"/>
    </source>
</evidence>
<sequence>MASINLGEIADIITGPFGSMLHKSDYRETGIPVIMPQDIGDRTLSLDNIARIGQQDAGRLARYATVANDIVYARRGDVEKHAFITADEAGALCGTGCLRVRVDERKADPLFVSFYLNRPESRMWIRLHAVGSNMPNINTDILSELPMELPDLESQRKVGNLLRRIDAKIANNKKLMAGLEETARLIYDYWFTQFDFPDENGRPYRSSGGKMVWSDELKREIPADWKAGMLSAVCRYADETIAANALDAQTYISLDNMMPNYGGITASEYCPSEGSCKSYRIGDTLLGNIRPYFKKVFQASRDGGCSPDVLVIRPTNGGRCYVYDTIARDCFIDYVVAGAKGTKMPRGDKDHIMRFRMAIPPRGIIEQYEKLVIQIHEYRSHAAAEDFELRSLRNWLLPMLMNGQLSIE</sequence>
<dbReference type="GO" id="GO:0016787">
    <property type="term" value="F:hydrolase activity"/>
    <property type="evidence" value="ECO:0007669"/>
    <property type="project" value="UniProtKB-KW"/>
</dbReference>
<evidence type="ECO:0000256" key="2">
    <source>
        <dbReference type="ARBA" id="ARBA00022747"/>
    </source>
</evidence>
<comment type="similarity">
    <text evidence="1">Belongs to the type-I restriction system S methylase family.</text>
</comment>
<keyword evidence="3" id="KW-0238">DNA-binding</keyword>
<dbReference type="RefSeq" id="WP_289544258.1">
    <property type="nucleotide sequence ID" value="NZ_JAUDDZ010000002.1"/>
</dbReference>
<dbReference type="CDD" id="cd16961">
    <property type="entry name" value="RMtype1_S_TRD-CR_like"/>
    <property type="match status" value="1"/>
</dbReference>